<dbReference type="SUPFAM" id="SSF47336">
    <property type="entry name" value="ACP-like"/>
    <property type="match status" value="1"/>
</dbReference>
<proteinExistence type="predicted"/>
<dbReference type="Proteomes" id="UP000048965">
    <property type="component" value="Unassembled WGS sequence"/>
</dbReference>
<dbReference type="PROSITE" id="PS50075">
    <property type="entry name" value="CARRIER"/>
    <property type="match status" value="1"/>
</dbReference>
<accession>A0A0P4RA01</accession>
<keyword evidence="4" id="KW-0067">ATP-binding</keyword>
<dbReference type="Gene3D" id="1.10.1200.10">
    <property type="entry name" value="ACP-like"/>
    <property type="match status" value="1"/>
</dbReference>
<keyword evidence="2" id="KW-0597">Phosphoprotein</keyword>
<keyword evidence="5" id="KW-1185">Reference proteome</keyword>
<evidence type="ECO:0000256" key="1">
    <source>
        <dbReference type="ARBA" id="ARBA00022450"/>
    </source>
</evidence>
<gene>
    <name evidence="4" type="primary">oxyC</name>
    <name evidence="4" type="ORF">TPA0598_07_00610</name>
</gene>
<reference evidence="4 5" key="2">
    <citation type="journal article" date="2015" name="Stand. Genomic Sci.">
        <title>Draft genome sequence of marine-derived Streptomyces sp. TP-A0598, a producer of anti-MRSA antibiotic lydicamycins.</title>
        <authorList>
            <person name="Komaki H."/>
            <person name="Ichikawa N."/>
            <person name="Hosoyama A."/>
            <person name="Fujita N."/>
            <person name="Igarashi Y."/>
        </authorList>
    </citation>
    <scope>NUCLEOTIDE SEQUENCE [LARGE SCALE GENOMIC DNA]</scope>
    <source>
        <strain evidence="4 5">NBRC 110027</strain>
    </source>
</reference>
<dbReference type="AlphaFoldDB" id="A0A0P4RA01"/>
<evidence type="ECO:0000259" key="3">
    <source>
        <dbReference type="PROSITE" id="PS50075"/>
    </source>
</evidence>
<keyword evidence="4" id="KW-0547">Nucleotide-binding</keyword>
<evidence type="ECO:0000313" key="5">
    <source>
        <dbReference type="Proteomes" id="UP000048965"/>
    </source>
</evidence>
<protein>
    <submittedName>
        <fullName evidence="4">ATP-binding protein</fullName>
    </submittedName>
</protein>
<reference evidence="5" key="1">
    <citation type="submission" date="2014-09" db="EMBL/GenBank/DDBJ databases">
        <title>Whole genome shotgun sequence of Streptomyces sp. NBRC 110027.</title>
        <authorList>
            <person name="Komaki H."/>
            <person name="Ichikawa N."/>
            <person name="Katano-Makiyama Y."/>
            <person name="Hosoyama A."/>
            <person name="Hashimoto M."/>
            <person name="Uohara A."/>
            <person name="Kitahashi Y."/>
            <person name="Ohji S."/>
            <person name="Kimura A."/>
            <person name="Yamazoe A."/>
            <person name="Igarashi Y."/>
            <person name="Fujita N."/>
        </authorList>
    </citation>
    <scope>NUCLEOTIDE SEQUENCE [LARGE SCALE GENOMIC DNA]</scope>
    <source>
        <strain evidence="5">NBRC 110027</strain>
    </source>
</reference>
<dbReference type="InterPro" id="IPR036736">
    <property type="entry name" value="ACP-like_sf"/>
</dbReference>
<feature type="domain" description="Carrier" evidence="3">
    <location>
        <begin position="3"/>
        <end position="81"/>
    </location>
</feature>
<organism evidence="4 5">
    <name type="scientific">Streptomyces lydicamycinicus</name>
    <dbReference type="NCBI Taxonomy" id="1546107"/>
    <lineage>
        <taxon>Bacteria</taxon>
        <taxon>Bacillati</taxon>
        <taxon>Actinomycetota</taxon>
        <taxon>Actinomycetes</taxon>
        <taxon>Kitasatosporales</taxon>
        <taxon>Streptomycetaceae</taxon>
        <taxon>Streptomyces</taxon>
    </lineage>
</organism>
<comment type="caution">
    <text evidence="4">The sequence shown here is derived from an EMBL/GenBank/DDBJ whole genome shotgun (WGS) entry which is preliminary data.</text>
</comment>
<keyword evidence="1" id="KW-0596">Phosphopantetheine</keyword>
<sequence>MTLLTLDALLVLLRECAGEDESVDLDGDVLDTPFDSLGYDSLALLNTVGRIEREYGVSLGDDAVGSAGTPHALIELTNAALADARRHVPGAARDK</sequence>
<dbReference type="OrthoDB" id="3537906at2"/>
<dbReference type="EMBL" id="BBNO01000007">
    <property type="protein sequence ID" value="GAO10337.1"/>
    <property type="molecule type" value="Genomic_DNA"/>
</dbReference>
<dbReference type="InterPro" id="IPR009081">
    <property type="entry name" value="PP-bd_ACP"/>
</dbReference>
<evidence type="ECO:0000256" key="2">
    <source>
        <dbReference type="ARBA" id="ARBA00022553"/>
    </source>
</evidence>
<dbReference type="RefSeq" id="WP_042157791.1">
    <property type="nucleotide sequence ID" value="NZ_BBNO01000007.1"/>
</dbReference>
<dbReference type="Pfam" id="PF00550">
    <property type="entry name" value="PP-binding"/>
    <property type="match status" value="1"/>
</dbReference>
<dbReference type="PROSITE" id="PS00012">
    <property type="entry name" value="PHOSPHOPANTETHEINE"/>
    <property type="match status" value="1"/>
</dbReference>
<evidence type="ECO:0000313" key="4">
    <source>
        <dbReference type="EMBL" id="GAO10337.1"/>
    </source>
</evidence>
<dbReference type="GO" id="GO:0005524">
    <property type="term" value="F:ATP binding"/>
    <property type="evidence" value="ECO:0007669"/>
    <property type="project" value="UniProtKB-KW"/>
</dbReference>
<dbReference type="InterPro" id="IPR006162">
    <property type="entry name" value="Ppantetheine_attach_site"/>
</dbReference>
<name>A0A0P4RA01_9ACTN</name>